<dbReference type="EMBL" id="JBFOCI010000006">
    <property type="protein sequence ID" value="MEW9808015.1"/>
    <property type="molecule type" value="Genomic_DNA"/>
</dbReference>
<gene>
    <name evidence="1" type="ORF">ABUE31_18670</name>
</gene>
<proteinExistence type="predicted"/>
<reference evidence="1 2" key="1">
    <citation type="submission" date="2024-06" db="EMBL/GenBank/DDBJ databases">
        <authorList>
            <person name="Tuo L."/>
        </authorList>
    </citation>
    <scope>NUCLEOTIDE SEQUENCE [LARGE SCALE GENOMIC DNA]</scope>
    <source>
        <strain evidence="1 2">ZMM04-5</strain>
    </source>
</reference>
<accession>A0ABV3R4N1</accession>
<keyword evidence="1" id="KW-0489">Methyltransferase</keyword>
<protein>
    <submittedName>
        <fullName evidence="1">Methyltransferase domain-containing protein</fullName>
    </submittedName>
</protein>
<dbReference type="Gene3D" id="3.40.50.150">
    <property type="entry name" value="Vaccinia Virus protein VP39"/>
    <property type="match status" value="1"/>
</dbReference>
<keyword evidence="2" id="KW-1185">Reference proteome</keyword>
<dbReference type="GO" id="GO:0032259">
    <property type="term" value="P:methylation"/>
    <property type="evidence" value="ECO:0007669"/>
    <property type="project" value="UniProtKB-KW"/>
</dbReference>
<dbReference type="InterPro" id="IPR029063">
    <property type="entry name" value="SAM-dependent_MTases_sf"/>
</dbReference>
<evidence type="ECO:0000313" key="1">
    <source>
        <dbReference type="EMBL" id="MEW9808015.1"/>
    </source>
</evidence>
<dbReference type="GO" id="GO:0008168">
    <property type="term" value="F:methyltransferase activity"/>
    <property type="evidence" value="ECO:0007669"/>
    <property type="project" value="UniProtKB-KW"/>
</dbReference>
<dbReference type="Pfam" id="PF13489">
    <property type="entry name" value="Methyltransf_23"/>
    <property type="match status" value="1"/>
</dbReference>
<dbReference type="SUPFAM" id="SSF53335">
    <property type="entry name" value="S-adenosyl-L-methionine-dependent methyltransferases"/>
    <property type="match status" value="1"/>
</dbReference>
<organism evidence="1 2">
    <name type="scientific">Mesorhizobium marinum</name>
    <dbReference type="NCBI Taxonomy" id="3228790"/>
    <lineage>
        <taxon>Bacteria</taxon>
        <taxon>Pseudomonadati</taxon>
        <taxon>Pseudomonadota</taxon>
        <taxon>Alphaproteobacteria</taxon>
        <taxon>Hyphomicrobiales</taxon>
        <taxon>Phyllobacteriaceae</taxon>
        <taxon>Mesorhizobium</taxon>
    </lineage>
</organism>
<sequence>MTAYAAALGQPQCPICAGTVFGPGPKGRTAPNGAMPRCAGCQSLERHRIFRIMFDRLGVETFAGWKAIQFSPDPTVDASWFASHELSVYGEPGGLDIQAIDRPDAAYDIAICSHVLEHVGDDRAALNELLRIVSSDGMLYLAFPDPFREEVTRDWGFPKPEKHGHWRVYGADVVKRFAAYIPDQPVLAYRGEDPVTSESEGAFLLPRSAGRHRWIVERLGASVSLFAGPSA</sequence>
<dbReference type="Proteomes" id="UP001556196">
    <property type="component" value="Unassembled WGS sequence"/>
</dbReference>
<name>A0ABV3R4N1_9HYPH</name>
<keyword evidence="1" id="KW-0808">Transferase</keyword>
<evidence type="ECO:0000313" key="2">
    <source>
        <dbReference type="Proteomes" id="UP001556196"/>
    </source>
</evidence>
<dbReference type="RefSeq" id="WP_367725220.1">
    <property type="nucleotide sequence ID" value="NZ_JBFOCI010000006.1"/>
</dbReference>
<comment type="caution">
    <text evidence="1">The sequence shown here is derived from an EMBL/GenBank/DDBJ whole genome shotgun (WGS) entry which is preliminary data.</text>
</comment>